<dbReference type="AlphaFoldDB" id="U2YI20"/>
<feature type="transmembrane region" description="Helical" evidence="1">
    <location>
        <begin position="12"/>
        <end position="30"/>
    </location>
</feature>
<evidence type="ECO:0000313" key="2">
    <source>
        <dbReference type="EMBL" id="GAD47885.1"/>
    </source>
</evidence>
<dbReference type="OrthoDB" id="312624at2"/>
<dbReference type="EMBL" id="BASZ01000001">
    <property type="protein sequence ID" value="GAD47885.1"/>
    <property type="molecule type" value="Genomic_DNA"/>
</dbReference>
<sequence length="492" mass="54941">MSSVNNGSERKLRYAVIGAGMAGVLAAIRLKQRGEDFTVYEKAARLGGTWRENRYPGLTCDVPAHAYTYSFEPYPEWRAFYADGGEIQTYFEKTAEKYGVTPHIRFNSEVVSTAWDDERQVWKLGLIGGEQVEVDVVIAASGVLHHVNVPDIPGLDTFEGHAFHTARWDDDARIDGAKVGLVGCGSTGIQIVTALADKVEKLVHFQRSPQWIMPVEQFAYSDADREAFRNDPALMDAIRFSDEYIGNVRRFTDGITDFNSPEIKAVQDLCEQYLNAKITDPELRAKLTPNYQAACKRLVYSWCYYDEVQKPSVYVETGGIERVEPKGVRMKDGTFHELDTLILATGFKADRFIRPTTVLGEGGRSLDDAWATRPTAYYAVTIPEFPNFFMLNGPTGPVGNFSLIDIAERQWDYIEQLLDLIRKGEAKAVAPSAAAHEDYEERRIAAAKKTIFGSGCSSWYLDATGVPASWPWSYDAFAEAMAAPKMADYVIS</sequence>
<keyword evidence="1" id="KW-0812">Transmembrane</keyword>
<dbReference type="InterPro" id="IPR051209">
    <property type="entry name" value="FAD-bind_Monooxygenase_sf"/>
</dbReference>
<protein>
    <submittedName>
        <fullName evidence="2">Putative flavin-containing monooxygenase</fullName>
    </submittedName>
</protein>
<dbReference type="PANTHER" id="PTHR42877">
    <property type="entry name" value="L-ORNITHINE N(5)-MONOOXYGENASE-RELATED"/>
    <property type="match status" value="1"/>
</dbReference>
<comment type="caution">
    <text evidence="2">The sequence shown here is derived from an EMBL/GenBank/DDBJ whole genome shotgun (WGS) entry which is preliminary data.</text>
</comment>
<dbReference type="InterPro" id="IPR036188">
    <property type="entry name" value="FAD/NAD-bd_sf"/>
</dbReference>
<dbReference type="PANTHER" id="PTHR42877:SF4">
    <property type="entry name" value="FAD_NAD(P)-BINDING DOMAIN-CONTAINING PROTEIN-RELATED"/>
    <property type="match status" value="1"/>
</dbReference>
<accession>U2YI20</accession>
<reference evidence="2 3" key="1">
    <citation type="submission" date="2013-09" db="EMBL/GenBank/DDBJ databases">
        <title>Whole genome shotgun sequence of Novosphingobium tardaugens NBRC 16725.</title>
        <authorList>
            <person name="Isaki S."/>
            <person name="Hosoyama A."/>
            <person name="Tsuchikane K."/>
            <person name="Katsumata H."/>
            <person name="Ando Y."/>
            <person name="Yamazaki S."/>
            <person name="Fujita N."/>
        </authorList>
    </citation>
    <scope>NUCLEOTIDE SEQUENCE [LARGE SCALE GENOMIC DNA]</scope>
    <source>
        <strain evidence="2 3">NBRC 16725</strain>
    </source>
</reference>
<keyword evidence="1" id="KW-0472">Membrane</keyword>
<dbReference type="Proteomes" id="UP000016568">
    <property type="component" value="Unassembled WGS sequence"/>
</dbReference>
<proteinExistence type="predicted"/>
<dbReference type="SUPFAM" id="SSF51905">
    <property type="entry name" value="FAD/NAD(P)-binding domain"/>
    <property type="match status" value="2"/>
</dbReference>
<dbReference type="Pfam" id="PF13450">
    <property type="entry name" value="NAD_binding_8"/>
    <property type="match status" value="1"/>
</dbReference>
<name>U2YI20_9SPHN</name>
<dbReference type="Gene3D" id="3.50.50.60">
    <property type="entry name" value="FAD/NAD(P)-binding domain"/>
    <property type="match status" value="2"/>
</dbReference>
<organism evidence="2 3">
    <name type="scientific">Caenibius tardaugens NBRC 16725</name>
    <dbReference type="NCBI Taxonomy" id="1219035"/>
    <lineage>
        <taxon>Bacteria</taxon>
        <taxon>Pseudomonadati</taxon>
        <taxon>Pseudomonadota</taxon>
        <taxon>Alphaproteobacteria</taxon>
        <taxon>Sphingomonadales</taxon>
        <taxon>Erythrobacteraceae</taxon>
        <taxon>Caenibius</taxon>
    </lineage>
</organism>
<keyword evidence="2" id="KW-0560">Oxidoreductase</keyword>
<evidence type="ECO:0000256" key="1">
    <source>
        <dbReference type="SAM" id="Phobius"/>
    </source>
</evidence>
<keyword evidence="1" id="KW-1133">Transmembrane helix</keyword>
<dbReference type="GO" id="GO:0004497">
    <property type="term" value="F:monooxygenase activity"/>
    <property type="evidence" value="ECO:0007669"/>
    <property type="project" value="UniProtKB-KW"/>
</dbReference>
<dbReference type="eggNOG" id="COG2072">
    <property type="taxonomic scope" value="Bacteria"/>
</dbReference>
<gene>
    <name evidence="2" type="ORF">NT2_01_06590</name>
</gene>
<dbReference type="RefSeq" id="WP_021688792.1">
    <property type="nucleotide sequence ID" value="NZ_BASZ01000001.1"/>
</dbReference>
<evidence type="ECO:0000313" key="3">
    <source>
        <dbReference type="Proteomes" id="UP000016568"/>
    </source>
</evidence>
<dbReference type="KEGG" id="ntd:EGO55_13845"/>
<dbReference type="PRINTS" id="PR00368">
    <property type="entry name" value="FADPNR"/>
</dbReference>
<keyword evidence="3" id="KW-1185">Reference proteome</keyword>
<keyword evidence="2" id="KW-0503">Monooxygenase</keyword>